<accession>A0AAD8A7Q6</accession>
<evidence type="ECO:0000313" key="1">
    <source>
        <dbReference type="EMBL" id="KAJ9594004.1"/>
    </source>
</evidence>
<dbReference type="Proteomes" id="UP001233999">
    <property type="component" value="Unassembled WGS sequence"/>
</dbReference>
<gene>
    <name evidence="1" type="ORF">L9F63_014564</name>
</gene>
<protein>
    <submittedName>
        <fullName evidence="1">Uncharacterized protein</fullName>
    </submittedName>
</protein>
<keyword evidence="2" id="KW-1185">Reference proteome</keyword>
<comment type="caution">
    <text evidence="1">The sequence shown here is derived from an EMBL/GenBank/DDBJ whole genome shotgun (WGS) entry which is preliminary data.</text>
</comment>
<evidence type="ECO:0000313" key="2">
    <source>
        <dbReference type="Proteomes" id="UP001233999"/>
    </source>
</evidence>
<feature type="non-terminal residue" evidence="1">
    <location>
        <position position="55"/>
    </location>
</feature>
<proteinExistence type="predicted"/>
<dbReference type="AlphaFoldDB" id="A0AAD8A7Q6"/>
<reference evidence="1" key="2">
    <citation type="submission" date="2023-05" db="EMBL/GenBank/DDBJ databases">
        <authorList>
            <person name="Fouks B."/>
        </authorList>
    </citation>
    <scope>NUCLEOTIDE SEQUENCE</scope>
    <source>
        <strain evidence="1">Stay&amp;Tobe</strain>
        <tissue evidence="1">Testes</tissue>
    </source>
</reference>
<reference evidence="1" key="1">
    <citation type="journal article" date="2023" name="IScience">
        <title>Live-bearing cockroach genome reveals convergent evolutionary mechanisms linked to viviparity in insects and beyond.</title>
        <authorList>
            <person name="Fouks B."/>
            <person name="Harrison M.C."/>
            <person name="Mikhailova A.A."/>
            <person name="Marchal E."/>
            <person name="English S."/>
            <person name="Carruthers M."/>
            <person name="Jennings E.C."/>
            <person name="Chiamaka E.L."/>
            <person name="Frigard R.A."/>
            <person name="Pippel M."/>
            <person name="Attardo G.M."/>
            <person name="Benoit J.B."/>
            <person name="Bornberg-Bauer E."/>
            <person name="Tobe S.S."/>
        </authorList>
    </citation>
    <scope>NUCLEOTIDE SEQUENCE</scope>
    <source>
        <strain evidence="1">Stay&amp;Tobe</strain>
    </source>
</reference>
<dbReference type="EMBL" id="JASPKZ010003081">
    <property type="protein sequence ID" value="KAJ9594004.1"/>
    <property type="molecule type" value="Genomic_DNA"/>
</dbReference>
<name>A0AAD8A7Q6_DIPPU</name>
<feature type="non-terminal residue" evidence="1">
    <location>
        <position position="1"/>
    </location>
</feature>
<organism evidence="1 2">
    <name type="scientific">Diploptera punctata</name>
    <name type="common">Pacific beetle cockroach</name>
    <dbReference type="NCBI Taxonomy" id="6984"/>
    <lineage>
        <taxon>Eukaryota</taxon>
        <taxon>Metazoa</taxon>
        <taxon>Ecdysozoa</taxon>
        <taxon>Arthropoda</taxon>
        <taxon>Hexapoda</taxon>
        <taxon>Insecta</taxon>
        <taxon>Pterygota</taxon>
        <taxon>Neoptera</taxon>
        <taxon>Polyneoptera</taxon>
        <taxon>Dictyoptera</taxon>
        <taxon>Blattodea</taxon>
        <taxon>Blaberoidea</taxon>
        <taxon>Blaberidae</taxon>
        <taxon>Diplopterinae</taxon>
        <taxon>Diploptera</taxon>
    </lineage>
</organism>
<sequence>RLSHLVYRRHQRQLFPFGLKKILSLVDLPNHKSKCLNKTLICNLCFSSLKNLYTD</sequence>